<reference evidence="2 3" key="1">
    <citation type="submission" date="2017-03" db="EMBL/GenBank/DDBJ databases">
        <authorList>
            <person name="Afonso C.L."/>
            <person name="Miller P.J."/>
            <person name="Scott M.A."/>
            <person name="Spackman E."/>
            <person name="Goraichik I."/>
            <person name="Dimitrov K.M."/>
            <person name="Suarez D.L."/>
            <person name="Swayne D.E."/>
        </authorList>
    </citation>
    <scope>NUCLEOTIDE SEQUENCE [LARGE SCALE GENOMIC DNA]</scope>
    <source>
        <strain evidence="2 3">CECT 8287</strain>
    </source>
</reference>
<feature type="transmembrane region" description="Helical" evidence="1">
    <location>
        <begin position="20"/>
        <end position="45"/>
    </location>
</feature>
<feature type="transmembrane region" description="Helical" evidence="1">
    <location>
        <begin position="278"/>
        <end position="297"/>
    </location>
</feature>
<feature type="transmembrane region" description="Helical" evidence="1">
    <location>
        <begin position="181"/>
        <end position="203"/>
    </location>
</feature>
<keyword evidence="3" id="KW-1185">Reference proteome</keyword>
<feature type="transmembrane region" description="Helical" evidence="1">
    <location>
        <begin position="224"/>
        <end position="242"/>
    </location>
</feature>
<keyword evidence="1" id="KW-0812">Transmembrane</keyword>
<sequence length="403" mass="42807">MVKEMLTDLKRVLSEPHRIFFLAAGLYAIFALLVWEVWLGIHAAGGTVGDMPFASAAHLWHAHEMIFGYASAALGGFFLTAVPNWTGGKGAAKHFVTLAALIWLAGRLAVWFSGTLPPAGVALIDLAFLPLLGVKIALMLMKRPKPQNMAFLAFLALVWSGNLMVHLEWMGLADDTLYTGLRVGLLSLCLMIAVLGGRVTPGFTRNAMNRAGVAENTLPRTRKSVDLAAILLIALVPLTLLLRAPDTLTGALAASGGVLHLLRISFWRPLWTLGQPILWALHLGMAMLGLGLILWGASLLGWGSEVASLHVLGIGAIGGMTVAVMSRAILGHTGRALIAPRAVALAYGLIAAAAGLRWIASTLSGDVYVPAILATGALWIAAFVLFTVSLWPAFTGPKKQRET</sequence>
<evidence type="ECO:0000313" key="3">
    <source>
        <dbReference type="Proteomes" id="UP000193827"/>
    </source>
</evidence>
<feature type="transmembrane region" description="Helical" evidence="1">
    <location>
        <begin position="65"/>
        <end position="83"/>
    </location>
</feature>
<gene>
    <name evidence="2" type="ORF">PEL8287_02271</name>
</gene>
<feature type="transmembrane region" description="Helical" evidence="1">
    <location>
        <begin position="95"/>
        <end position="113"/>
    </location>
</feature>
<keyword evidence="1" id="KW-1133">Transmembrane helix</keyword>
<organism evidence="2 3">
    <name type="scientific">Roseovarius litorisediminis</name>
    <dbReference type="NCBI Taxonomy" id="1312363"/>
    <lineage>
        <taxon>Bacteria</taxon>
        <taxon>Pseudomonadati</taxon>
        <taxon>Pseudomonadota</taxon>
        <taxon>Alphaproteobacteria</taxon>
        <taxon>Rhodobacterales</taxon>
        <taxon>Roseobacteraceae</taxon>
        <taxon>Roseovarius</taxon>
    </lineage>
</organism>
<feature type="transmembrane region" description="Helical" evidence="1">
    <location>
        <begin position="372"/>
        <end position="394"/>
    </location>
</feature>
<feature type="transmembrane region" description="Helical" evidence="1">
    <location>
        <begin position="248"/>
        <end position="266"/>
    </location>
</feature>
<proteinExistence type="predicted"/>
<dbReference type="Pfam" id="PF05940">
    <property type="entry name" value="NnrS"/>
    <property type="match status" value="1"/>
</dbReference>
<name>A0A1Y5SN69_9RHOB</name>
<dbReference type="InterPro" id="IPR010266">
    <property type="entry name" value="NnrS"/>
</dbReference>
<dbReference type="AlphaFoldDB" id="A0A1Y5SN69"/>
<feature type="transmembrane region" description="Helical" evidence="1">
    <location>
        <begin position="342"/>
        <end position="360"/>
    </location>
</feature>
<feature type="transmembrane region" description="Helical" evidence="1">
    <location>
        <begin position="309"/>
        <end position="330"/>
    </location>
</feature>
<accession>A0A1Y5SN69</accession>
<dbReference type="Proteomes" id="UP000193827">
    <property type="component" value="Unassembled WGS sequence"/>
</dbReference>
<evidence type="ECO:0000256" key="1">
    <source>
        <dbReference type="SAM" id="Phobius"/>
    </source>
</evidence>
<feature type="transmembrane region" description="Helical" evidence="1">
    <location>
        <begin position="150"/>
        <end position="169"/>
    </location>
</feature>
<keyword evidence="1" id="KW-0472">Membrane</keyword>
<evidence type="ECO:0000313" key="2">
    <source>
        <dbReference type="EMBL" id="SLN44607.1"/>
    </source>
</evidence>
<protein>
    <submittedName>
        <fullName evidence="2">NnrS protein</fullName>
    </submittedName>
</protein>
<feature type="transmembrane region" description="Helical" evidence="1">
    <location>
        <begin position="119"/>
        <end position="138"/>
    </location>
</feature>
<dbReference type="EMBL" id="FWFL01000005">
    <property type="protein sequence ID" value="SLN44607.1"/>
    <property type="molecule type" value="Genomic_DNA"/>
</dbReference>